<organism evidence="2 3">
    <name type="scientific">Boletus reticuloceps</name>
    <dbReference type="NCBI Taxonomy" id="495285"/>
    <lineage>
        <taxon>Eukaryota</taxon>
        <taxon>Fungi</taxon>
        <taxon>Dikarya</taxon>
        <taxon>Basidiomycota</taxon>
        <taxon>Agaricomycotina</taxon>
        <taxon>Agaricomycetes</taxon>
        <taxon>Agaricomycetidae</taxon>
        <taxon>Boletales</taxon>
        <taxon>Boletineae</taxon>
        <taxon>Boletaceae</taxon>
        <taxon>Boletoideae</taxon>
        <taxon>Boletus</taxon>
    </lineage>
</organism>
<evidence type="ECO:0000313" key="3">
    <source>
        <dbReference type="Proteomes" id="UP000683000"/>
    </source>
</evidence>
<dbReference type="Proteomes" id="UP000683000">
    <property type="component" value="Unassembled WGS sequence"/>
</dbReference>
<dbReference type="EMBL" id="JAGFBS010000054">
    <property type="protein sequence ID" value="KAG6370296.1"/>
    <property type="molecule type" value="Genomic_DNA"/>
</dbReference>
<name>A0A8I3A495_9AGAM</name>
<feature type="compositionally biased region" description="Polar residues" evidence="1">
    <location>
        <begin position="39"/>
        <end position="51"/>
    </location>
</feature>
<feature type="region of interest" description="Disordered" evidence="1">
    <location>
        <begin position="82"/>
        <end position="114"/>
    </location>
</feature>
<proteinExistence type="predicted"/>
<keyword evidence="3" id="KW-1185">Reference proteome</keyword>
<evidence type="ECO:0000313" key="2">
    <source>
        <dbReference type="EMBL" id="KAG6370296.1"/>
    </source>
</evidence>
<sequence>MLSIGARFLYMVIVKVGKPMERWKPGNRGKHNVRYAPTPANSPGDTLNSLPSYTENGRRVVAPNRNRASLLSGFRLWFQEDRKGKQKEAVQPPSQGSARGLQHSRSFVAPPPPSMSPSLPYGGLTVPNVTPLRLVGLAASIPANHLAILARFIWGGATKL</sequence>
<feature type="region of interest" description="Disordered" evidence="1">
    <location>
        <begin position="25"/>
        <end position="51"/>
    </location>
</feature>
<gene>
    <name evidence="2" type="ORF">JVT61DRAFT_12247</name>
</gene>
<evidence type="ECO:0000256" key="1">
    <source>
        <dbReference type="SAM" id="MobiDB-lite"/>
    </source>
</evidence>
<accession>A0A8I3A495</accession>
<dbReference type="OrthoDB" id="504170at2759"/>
<protein>
    <submittedName>
        <fullName evidence="2">Uncharacterized protein</fullName>
    </submittedName>
</protein>
<reference evidence="2" key="1">
    <citation type="submission" date="2021-03" db="EMBL/GenBank/DDBJ databases">
        <title>Evolutionary innovations through gain and loss of genes in the ectomycorrhizal Boletales.</title>
        <authorList>
            <person name="Wu G."/>
            <person name="Miyauchi S."/>
            <person name="Morin E."/>
            <person name="Yang Z.-L."/>
            <person name="Xu J."/>
            <person name="Martin F.M."/>
        </authorList>
    </citation>
    <scope>NUCLEOTIDE SEQUENCE</scope>
    <source>
        <strain evidence="2">BR01</strain>
    </source>
</reference>
<dbReference type="AlphaFoldDB" id="A0A8I3A495"/>
<comment type="caution">
    <text evidence="2">The sequence shown here is derived from an EMBL/GenBank/DDBJ whole genome shotgun (WGS) entry which is preliminary data.</text>
</comment>